<dbReference type="InterPro" id="IPR012677">
    <property type="entry name" value="Nucleotide-bd_a/b_plait_sf"/>
</dbReference>
<evidence type="ECO:0000256" key="1">
    <source>
        <dbReference type="PROSITE-ProRule" id="PRU00176"/>
    </source>
</evidence>
<protein>
    <recommendedName>
        <fullName evidence="7">Rhodanese domain-containing protein</fullName>
    </recommendedName>
</protein>
<organism evidence="5 6">
    <name type="scientific">Prorocentrum cordatum</name>
    <dbReference type="NCBI Taxonomy" id="2364126"/>
    <lineage>
        <taxon>Eukaryota</taxon>
        <taxon>Sar</taxon>
        <taxon>Alveolata</taxon>
        <taxon>Dinophyceae</taxon>
        <taxon>Prorocentrales</taxon>
        <taxon>Prorocentraceae</taxon>
        <taxon>Prorocentrum</taxon>
    </lineage>
</organism>
<reference evidence="5" key="1">
    <citation type="submission" date="2023-10" db="EMBL/GenBank/DDBJ databases">
        <authorList>
            <person name="Chen Y."/>
            <person name="Shah S."/>
            <person name="Dougan E. K."/>
            <person name="Thang M."/>
            <person name="Chan C."/>
        </authorList>
    </citation>
    <scope>NUCLEOTIDE SEQUENCE [LARGE SCALE GENOMIC DNA]</scope>
</reference>
<dbReference type="SUPFAM" id="SSF54928">
    <property type="entry name" value="RNA-binding domain, RBD"/>
    <property type="match status" value="2"/>
</dbReference>
<evidence type="ECO:0000259" key="3">
    <source>
        <dbReference type="PROSITE" id="PS50102"/>
    </source>
</evidence>
<feature type="region of interest" description="Disordered" evidence="2">
    <location>
        <begin position="356"/>
        <end position="375"/>
    </location>
</feature>
<dbReference type="InterPro" id="IPR000504">
    <property type="entry name" value="RRM_dom"/>
</dbReference>
<sequence>MDGVPIGKVTICLFYQYKEPPWTSGEFKAMLQYGRESGARHRLGGRMRVAPEGFNCTLTGPPGCPGIRGWCKEIRERFPDPFANTEFKLTDGLPRNTAWPELEVTPAQELVGYGLAGELAPPVSKGGAHLEPRDYHAKMAEPDTVILDIRNGYEVDIGRMAPPTGGTLINPEMRRSTDFPAWVQRSDVQEKLKNKQVLMYCTGGIRCERASSLLNHHMGGDIKGVFQLQGGIDKYLKEFGSDGGYWVGKNYTFDKRLYHGAAEEPPTEVLGRCILCKAPWEEYLAGLRCASCGVPVLACDACAERRKQQAGEAGLPEGAVRCSLCIKDGVLSKAEFRERERRQNADASREVYRLIHGTDPGKAPSDGGAGGSVASGSRGDVTRLFIGNLSAKRVDEATLLKHFPGITHIQWLKDKSTGLFYGSVFVEMATAEDAAKAVAMDGKDVSLRPVRVKYAPLQGPSRWPPYGSEVGKASTTRPATKHDMKKATAKGQVVPMGPKPFPKCRKFFVRGLPPDAGEQDIRAFFARAGEVEVAGVRWMTDKETGGFRGSALVELANTRQADMAASLHGQKLLGFAARLEWTQCLNDLLKLLQPHAHRTLRIQMTVGCPTLPAEFQLAAGILSLYPSMVVSVPRSGPTGAEFASACLNLTRSSCWRLPWSWATEEATGARPALRSEGTRSRSEEGLLVRPSFWRTLLHFLPPPSRERT</sequence>
<dbReference type="SUPFAM" id="SSF52821">
    <property type="entry name" value="Rhodanese/Cell cycle control phosphatase"/>
    <property type="match status" value="1"/>
</dbReference>
<keyword evidence="6" id="KW-1185">Reference proteome</keyword>
<comment type="caution">
    <text evidence="5">The sequence shown here is derived from an EMBL/GenBank/DDBJ whole genome shotgun (WGS) entry which is preliminary data.</text>
</comment>
<feature type="non-terminal residue" evidence="5">
    <location>
        <position position="708"/>
    </location>
</feature>
<dbReference type="PANTHER" id="PTHR43268">
    <property type="entry name" value="THIOSULFATE SULFURTRANSFERASE/RHODANESE-LIKE DOMAIN-CONTAINING PROTEIN 2"/>
    <property type="match status" value="1"/>
</dbReference>
<feature type="domain" description="Rhodanese" evidence="4">
    <location>
        <begin position="140"/>
        <end position="244"/>
    </location>
</feature>
<dbReference type="Proteomes" id="UP001189429">
    <property type="component" value="Unassembled WGS sequence"/>
</dbReference>
<dbReference type="Gene3D" id="3.30.70.100">
    <property type="match status" value="1"/>
</dbReference>
<feature type="domain" description="RRM" evidence="3">
    <location>
        <begin position="505"/>
        <end position="584"/>
    </location>
</feature>
<keyword evidence="1" id="KW-0694">RNA-binding</keyword>
<name>A0ABN9XTF2_9DINO</name>
<dbReference type="Pfam" id="PF00581">
    <property type="entry name" value="Rhodanese"/>
    <property type="match status" value="1"/>
</dbReference>
<dbReference type="PANTHER" id="PTHR43268:SF7">
    <property type="entry name" value="RHODANESE DOMAIN-CONTAINING PROTEIN"/>
    <property type="match status" value="1"/>
</dbReference>
<evidence type="ECO:0000313" key="6">
    <source>
        <dbReference type="Proteomes" id="UP001189429"/>
    </source>
</evidence>
<gene>
    <name evidence="5" type="ORF">PCOR1329_LOCUS79650</name>
</gene>
<feature type="domain" description="RRM" evidence="3">
    <location>
        <begin position="382"/>
        <end position="457"/>
    </location>
</feature>
<evidence type="ECO:0000313" key="5">
    <source>
        <dbReference type="EMBL" id="CAK0903300.1"/>
    </source>
</evidence>
<dbReference type="PROSITE" id="PS50102">
    <property type="entry name" value="RRM"/>
    <property type="match status" value="2"/>
</dbReference>
<dbReference type="SMART" id="SM00360">
    <property type="entry name" value="RRM"/>
    <property type="match status" value="2"/>
</dbReference>
<dbReference type="Gene3D" id="3.30.70.330">
    <property type="match status" value="2"/>
</dbReference>
<dbReference type="PROSITE" id="PS50206">
    <property type="entry name" value="RHODANESE_3"/>
    <property type="match status" value="1"/>
</dbReference>
<feature type="region of interest" description="Disordered" evidence="2">
    <location>
        <begin position="463"/>
        <end position="495"/>
    </location>
</feature>
<dbReference type="InterPro" id="IPR035979">
    <property type="entry name" value="RBD_domain_sf"/>
</dbReference>
<evidence type="ECO:0008006" key="7">
    <source>
        <dbReference type="Google" id="ProtNLM"/>
    </source>
</evidence>
<dbReference type="Pfam" id="PF00076">
    <property type="entry name" value="RRM_1"/>
    <property type="match status" value="2"/>
</dbReference>
<dbReference type="InterPro" id="IPR022111">
    <property type="entry name" value="Rhodanese_C"/>
</dbReference>
<evidence type="ECO:0000256" key="2">
    <source>
        <dbReference type="SAM" id="MobiDB-lite"/>
    </source>
</evidence>
<dbReference type="EMBL" id="CAUYUJ010021201">
    <property type="protein sequence ID" value="CAK0903300.1"/>
    <property type="molecule type" value="Genomic_DNA"/>
</dbReference>
<dbReference type="InterPro" id="IPR036873">
    <property type="entry name" value="Rhodanese-like_dom_sf"/>
</dbReference>
<dbReference type="InterPro" id="IPR020936">
    <property type="entry name" value="TrhO"/>
</dbReference>
<dbReference type="SMART" id="SM00450">
    <property type="entry name" value="RHOD"/>
    <property type="match status" value="1"/>
</dbReference>
<dbReference type="Pfam" id="PF12368">
    <property type="entry name" value="Rhodanese_C"/>
    <property type="match status" value="1"/>
</dbReference>
<proteinExistence type="predicted"/>
<accession>A0ABN9XTF2</accession>
<evidence type="ECO:0000259" key="4">
    <source>
        <dbReference type="PROSITE" id="PS50206"/>
    </source>
</evidence>
<dbReference type="Gene3D" id="3.40.250.10">
    <property type="entry name" value="Rhodanese-like domain"/>
    <property type="match status" value="1"/>
</dbReference>
<dbReference type="InterPro" id="IPR001763">
    <property type="entry name" value="Rhodanese-like_dom"/>
</dbReference>